<evidence type="ECO:0000256" key="5">
    <source>
        <dbReference type="ARBA" id="ARBA00023136"/>
    </source>
</evidence>
<feature type="transmembrane region" description="Helical" evidence="8">
    <location>
        <begin position="31"/>
        <end position="53"/>
    </location>
</feature>
<evidence type="ECO:0000313" key="10">
    <source>
        <dbReference type="Ensembl" id="ENSSPUP00000010221.1"/>
    </source>
</evidence>
<feature type="transmembrane region" description="Helical" evidence="8">
    <location>
        <begin position="161"/>
        <end position="182"/>
    </location>
</feature>
<evidence type="ECO:0000259" key="9">
    <source>
        <dbReference type="PROSITE" id="PS51751"/>
    </source>
</evidence>
<feature type="transmembrane region" description="Helical" evidence="8">
    <location>
        <begin position="211"/>
        <end position="230"/>
    </location>
</feature>
<protein>
    <submittedName>
        <fullName evidence="10">Transmembrane 6 superfamily member 2</fullName>
    </submittedName>
</protein>
<dbReference type="PROSITE" id="PS51751">
    <property type="entry name" value="EXPERA"/>
    <property type="match status" value="1"/>
</dbReference>
<dbReference type="PANTHER" id="PTHR14568:SF9">
    <property type="entry name" value="TRANSMEMBRANE 6 SUPERFAMILY MEMBER 2"/>
    <property type="match status" value="1"/>
</dbReference>
<dbReference type="AlphaFoldDB" id="A0A8D0GV91"/>
<gene>
    <name evidence="10" type="primary">TM6SF2</name>
</gene>
<dbReference type="Pfam" id="PF26083">
    <property type="entry name" value="TM_Tm6sf2"/>
    <property type="match status" value="2"/>
</dbReference>
<evidence type="ECO:0000256" key="1">
    <source>
        <dbReference type="ARBA" id="ARBA00004127"/>
    </source>
</evidence>
<feature type="domain" description="EXPERA" evidence="9">
    <location>
        <begin position="159"/>
        <end position="293"/>
    </location>
</feature>
<reference evidence="10" key="2">
    <citation type="submission" date="2025-09" db="UniProtKB">
        <authorList>
            <consortium name="Ensembl"/>
        </authorList>
    </citation>
    <scope>IDENTIFICATION</scope>
</reference>
<feature type="transmembrane region" description="Helical" evidence="8">
    <location>
        <begin position="60"/>
        <end position="80"/>
    </location>
</feature>
<dbReference type="OMA" id="VQMLMYM"/>
<dbReference type="CDD" id="cd21106">
    <property type="entry name" value="TM6SF1-like"/>
    <property type="match status" value="1"/>
</dbReference>
<dbReference type="InterPro" id="IPR033118">
    <property type="entry name" value="EXPERA"/>
</dbReference>
<keyword evidence="3" id="KW-0677">Repeat</keyword>
<evidence type="ECO:0000256" key="2">
    <source>
        <dbReference type="ARBA" id="ARBA00022692"/>
    </source>
</evidence>
<comment type="similarity">
    <text evidence="6">Belongs to the TM6SF family.</text>
</comment>
<dbReference type="GO" id="GO:0019216">
    <property type="term" value="P:regulation of lipid metabolic process"/>
    <property type="evidence" value="ECO:0007669"/>
    <property type="project" value="Ensembl"/>
</dbReference>
<dbReference type="GO" id="GO:0033116">
    <property type="term" value="C:endoplasmic reticulum-Golgi intermediate compartment membrane"/>
    <property type="evidence" value="ECO:0007669"/>
    <property type="project" value="Ensembl"/>
</dbReference>
<dbReference type="Pfam" id="PF05241">
    <property type="entry name" value="EBP"/>
    <property type="match status" value="1"/>
</dbReference>
<reference evidence="10" key="1">
    <citation type="submission" date="2025-08" db="UniProtKB">
        <authorList>
            <consortium name="Ensembl"/>
        </authorList>
    </citation>
    <scope>IDENTIFICATION</scope>
</reference>
<evidence type="ECO:0000256" key="8">
    <source>
        <dbReference type="SAM" id="Phobius"/>
    </source>
</evidence>
<keyword evidence="2 7" id="KW-0812">Transmembrane</keyword>
<comment type="subcellular location">
    <subcellularLocation>
        <location evidence="1">Endomembrane system</location>
        <topology evidence="1">Multi-pass membrane protein</topology>
    </subcellularLocation>
</comment>
<dbReference type="Ensembl" id="ENSSPUT00000010894.1">
    <property type="protein sequence ID" value="ENSSPUP00000010221.1"/>
    <property type="gene ID" value="ENSSPUG00000007875.1"/>
</dbReference>
<dbReference type="GeneTree" id="ENSGT00390000012913"/>
<dbReference type="GO" id="GO:0005789">
    <property type="term" value="C:endoplasmic reticulum membrane"/>
    <property type="evidence" value="ECO:0007669"/>
    <property type="project" value="Ensembl"/>
</dbReference>
<dbReference type="InterPro" id="IPR059044">
    <property type="entry name" value="TM_Tm6sf1/2"/>
</dbReference>
<evidence type="ECO:0000313" key="11">
    <source>
        <dbReference type="Proteomes" id="UP000694392"/>
    </source>
</evidence>
<evidence type="ECO:0000256" key="7">
    <source>
        <dbReference type="PROSITE-ProRule" id="PRU01087"/>
    </source>
</evidence>
<dbReference type="GO" id="GO:0055088">
    <property type="term" value="P:lipid homeostasis"/>
    <property type="evidence" value="ECO:0007669"/>
    <property type="project" value="TreeGrafter"/>
</dbReference>
<accession>A0A8D0GV91</accession>
<evidence type="ECO:0000256" key="3">
    <source>
        <dbReference type="ARBA" id="ARBA00022737"/>
    </source>
</evidence>
<keyword evidence="5 7" id="KW-0472">Membrane</keyword>
<evidence type="ECO:0000256" key="4">
    <source>
        <dbReference type="ARBA" id="ARBA00022989"/>
    </source>
</evidence>
<dbReference type="Proteomes" id="UP000694392">
    <property type="component" value="Unplaced"/>
</dbReference>
<dbReference type="GO" id="GO:0042802">
    <property type="term" value="F:identical protein binding"/>
    <property type="evidence" value="ECO:0007669"/>
    <property type="project" value="Ensembl"/>
</dbReference>
<proteinExistence type="inferred from homology"/>
<evidence type="ECO:0000256" key="6">
    <source>
        <dbReference type="ARBA" id="ARBA00034760"/>
    </source>
</evidence>
<keyword evidence="4 7" id="KW-1133">Transmembrane helix</keyword>
<dbReference type="PANTHER" id="PTHR14568">
    <property type="entry name" value="TRANSMEMBRANE SUPERFAMILY 6 MEMBER 1/2"/>
    <property type="match status" value="1"/>
</dbReference>
<organism evidence="10 11">
    <name type="scientific">Sphenodon punctatus</name>
    <name type="common">Tuatara</name>
    <name type="synonym">Hatteria punctata</name>
    <dbReference type="NCBI Taxonomy" id="8508"/>
    <lineage>
        <taxon>Eukaryota</taxon>
        <taxon>Metazoa</taxon>
        <taxon>Chordata</taxon>
        <taxon>Craniata</taxon>
        <taxon>Vertebrata</taxon>
        <taxon>Euteleostomi</taxon>
        <taxon>Lepidosauria</taxon>
        <taxon>Sphenodontia</taxon>
        <taxon>Sphenodontidae</taxon>
        <taxon>Sphenodon</taxon>
    </lineage>
</organism>
<name>A0A8D0GV91_SPHPU</name>
<keyword evidence="11" id="KW-1185">Reference proteome</keyword>
<feature type="transmembrane region" description="Helical" evidence="8">
    <location>
        <begin position="114"/>
        <end position="132"/>
    </location>
</feature>
<dbReference type="InterPro" id="IPR047195">
    <property type="entry name" value="TM6SF1-like"/>
</dbReference>
<sequence length="316" mass="35340">NNVASHCAPIFGVKPLPVPVWLRPHALSLPFSPVAIVVTGAAMLVALFALVYFPSRAQDPLFCVFSVFSFTSVIDLIIALEEDDYLSGFMEFYMQEVTGGGGARKFGSELRPAFLLNVPYLLIPIWVSLRLFRLPRSLPGTTVDKVAKEQGKGLHQRPLDVALVLYLLLAGAFTLFRGLVALDCPADSCFNYIYQQEPYLRDPVAYPRVQMLVNLFYFLPFFCLCLYGLLFPGCTWMPDWALVFAGAVAQAQFSHVGSSLHRRTPYPYRTPEGAWWPFLLANGVYALGPQLLAYRCLRSPGFFCPPARQDADKKHQ</sequence>